<feature type="transmembrane region" description="Helical" evidence="1">
    <location>
        <begin position="75"/>
        <end position="98"/>
    </location>
</feature>
<feature type="transmembrane region" description="Helical" evidence="1">
    <location>
        <begin position="37"/>
        <end position="54"/>
    </location>
</feature>
<keyword evidence="1" id="KW-0812">Transmembrane</keyword>
<evidence type="ECO:0000256" key="1">
    <source>
        <dbReference type="SAM" id="Phobius"/>
    </source>
</evidence>
<protein>
    <submittedName>
        <fullName evidence="2">Uncharacterized protein</fullName>
    </submittedName>
</protein>
<evidence type="ECO:0000313" key="2">
    <source>
        <dbReference type="EnsemblMetazoa" id="Aqu2.1.33842_001"/>
    </source>
</evidence>
<dbReference type="InParanoid" id="A0A1X7V2Q2"/>
<name>A0A1X7V2Q2_AMPQE</name>
<keyword evidence="1" id="KW-0472">Membrane</keyword>
<keyword evidence="1" id="KW-1133">Transmembrane helix</keyword>
<organism evidence="2">
    <name type="scientific">Amphimedon queenslandica</name>
    <name type="common">Sponge</name>
    <dbReference type="NCBI Taxonomy" id="400682"/>
    <lineage>
        <taxon>Eukaryota</taxon>
        <taxon>Metazoa</taxon>
        <taxon>Porifera</taxon>
        <taxon>Demospongiae</taxon>
        <taxon>Heteroscleromorpha</taxon>
        <taxon>Haplosclerida</taxon>
        <taxon>Niphatidae</taxon>
        <taxon>Amphimedon</taxon>
    </lineage>
</organism>
<reference evidence="2" key="1">
    <citation type="submission" date="2017-05" db="UniProtKB">
        <authorList>
            <consortium name="EnsemblMetazoa"/>
        </authorList>
    </citation>
    <scope>IDENTIFICATION</scope>
</reference>
<sequence length="116" mass="13717">MVPTDNGSNMIAAFNNKLNQRKKFKNKKRIEMTMTMLFHWIWMISVMLMMKIKLRGQEKTVRRKYLIQYTMILEILKCVRIATILPSLVLSVAVASHIPYNKLLEYLIPYSLPKQL</sequence>
<dbReference type="EnsemblMetazoa" id="Aqu2.1.33842_001">
    <property type="protein sequence ID" value="Aqu2.1.33842_001"/>
    <property type="gene ID" value="Aqu2.1.33842"/>
</dbReference>
<accession>A0A1X7V2Q2</accession>
<proteinExistence type="predicted"/>
<dbReference type="AlphaFoldDB" id="A0A1X7V2Q2"/>